<evidence type="ECO:0000256" key="1">
    <source>
        <dbReference type="ARBA" id="ARBA00004202"/>
    </source>
</evidence>
<evidence type="ECO:0000256" key="3">
    <source>
        <dbReference type="ARBA" id="ARBA00022475"/>
    </source>
</evidence>
<dbReference type="GO" id="GO:0047355">
    <property type="term" value="F:CDP-glycerol glycerophosphotransferase activity"/>
    <property type="evidence" value="ECO:0007669"/>
    <property type="project" value="InterPro"/>
</dbReference>
<evidence type="ECO:0000256" key="2">
    <source>
        <dbReference type="ARBA" id="ARBA00010488"/>
    </source>
</evidence>
<accession>A0AAU7VHQ1</accession>
<dbReference type="AlphaFoldDB" id="A0AAU7VHQ1"/>
<keyword evidence="4" id="KW-0808">Transferase</keyword>
<evidence type="ECO:0000256" key="6">
    <source>
        <dbReference type="ARBA" id="ARBA00023136"/>
    </source>
</evidence>
<dbReference type="PANTHER" id="PTHR37316:SF3">
    <property type="entry name" value="TEICHOIC ACID GLYCEROL-PHOSPHATE TRANSFERASE"/>
    <property type="match status" value="1"/>
</dbReference>
<dbReference type="GO" id="GO:0019350">
    <property type="term" value="P:teichoic acid biosynthetic process"/>
    <property type="evidence" value="ECO:0007669"/>
    <property type="project" value="UniProtKB-KW"/>
</dbReference>
<dbReference type="InterPro" id="IPR043148">
    <property type="entry name" value="TagF_C"/>
</dbReference>
<dbReference type="RefSeq" id="WP_350342399.1">
    <property type="nucleotide sequence ID" value="NZ_CP158367.1"/>
</dbReference>
<reference evidence="9" key="1">
    <citation type="journal article" date="2013" name="Extremophiles">
        <title>Proteinivorax tanatarense gen. nov., sp. nov., an anaerobic, haloalkaliphilic, proteolytic bacterium isolated from a decaying algal bloom, and proposal of Proteinivoraceae fam. nov.</title>
        <authorList>
            <person name="Kevbrin V."/>
            <person name="Boltyanskaya Y."/>
            <person name="Zhilina T."/>
            <person name="Kolganova T."/>
            <person name="Lavrentjeva E."/>
            <person name="Kuznetsov B."/>
        </authorList>
    </citation>
    <scope>NUCLEOTIDE SEQUENCE</scope>
    <source>
        <strain evidence="9">Z-910T</strain>
    </source>
</reference>
<reference evidence="9" key="2">
    <citation type="submission" date="2024-06" db="EMBL/GenBank/DDBJ databases">
        <authorList>
            <person name="Petrova K.O."/>
            <person name="Toshchakov S.V."/>
            <person name="Boltjanskaja Y.V."/>
            <person name="Kevbrin V."/>
        </authorList>
    </citation>
    <scope>NUCLEOTIDE SEQUENCE</scope>
    <source>
        <strain evidence="9">Z-910T</strain>
    </source>
</reference>
<evidence type="ECO:0000256" key="8">
    <source>
        <dbReference type="SAM" id="Phobius"/>
    </source>
</evidence>
<protein>
    <submittedName>
        <fullName evidence="9">CDP-glycerol glycerophosphotransferase family protein</fullName>
    </submittedName>
</protein>
<dbReference type="InterPro" id="IPR051612">
    <property type="entry name" value="Teichoic_Acid_Biosynth"/>
</dbReference>
<evidence type="ECO:0000313" key="9">
    <source>
        <dbReference type="EMBL" id="XBX73637.1"/>
    </source>
</evidence>
<gene>
    <name evidence="9" type="ORF">PRVXT_001630</name>
</gene>
<dbReference type="InterPro" id="IPR043149">
    <property type="entry name" value="TagF_N"/>
</dbReference>
<organism evidence="9">
    <name type="scientific">Proteinivorax tanatarense</name>
    <dbReference type="NCBI Taxonomy" id="1260629"/>
    <lineage>
        <taxon>Bacteria</taxon>
        <taxon>Bacillati</taxon>
        <taxon>Bacillota</taxon>
        <taxon>Clostridia</taxon>
        <taxon>Eubacteriales</taxon>
        <taxon>Proteinivoracaceae</taxon>
        <taxon>Proteinivorax</taxon>
    </lineage>
</organism>
<evidence type="ECO:0000256" key="7">
    <source>
        <dbReference type="SAM" id="Coils"/>
    </source>
</evidence>
<dbReference type="GO" id="GO:0005886">
    <property type="term" value="C:plasma membrane"/>
    <property type="evidence" value="ECO:0007669"/>
    <property type="project" value="UniProtKB-SubCell"/>
</dbReference>
<keyword evidence="5" id="KW-0777">Teichoic acid biosynthesis</keyword>
<keyword evidence="8" id="KW-1133">Transmembrane helix</keyword>
<feature type="coiled-coil region" evidence="7">
    <location>
        <begin position="367"/>
        <end position="394"/>
    </location>
</feature>
<dbReference type="EMBL" id="CP158367">
    <property type="protein sequence ID" value="XBX73637.1"/>
    <property type="molecule type" value="Genomic_DNA"/>
</dbReference>
<dbReference type="Pfam" id="PF04464">
    <property type="entry name" value="Glyphos_transf"/>
    <property type="match status" value="1"/>
</dbReference>
<evidence type="ECO:0000256" key="4">
    <source>
        <dbReference type="ARBA" id="ARBA00022679"/>
    </source>
</evidence>
<keyword evidence="7" id="KW-0175">Coiled coil</keyword>
<comment type="subcellular location">
    <subcellularLocation>
        <location evidence="1">Cell membrane</location>
        <topology evidence="1">Peripheral membrane protein</topology>
    </subcellularLocation>
</comment>
<keyword evidence="6 8" id="KW-0472">Membrane</keyword>
<dbReference type="SUPFAM" id="SSF53756">
    <property type="entry name" value="UDP-Glycosyltransferase/glycogen phosphorylase"/>
    <property type="match status" value="1"/>
</dbReference>
<comment type="similarity">
    <text evidence="2">Belongs to the CDP-glycerol glycerophosphotransferase family.</text>
</comment>
<keyword evidence="3" id="KW-1003">Cell membrane</keyword>
<keyword evidence="8" id="KW-0812">Transmembrane</keyword>
<dbReference type="Gene3D" id="3.40.50.12580">
    <property type="match status" value="1"/>
</dbReference>
<proteinExistence type="inferred from homology"/>
<dbReference type="PANTHER" id="PTHR37316">
    <property type="entry name" value="TEICHOIC ACID GLYCEROL-PHOSPHATE PRIMASE"/>
    <property type="match status" value="1"/>
</dbReference>
<sequence>MFRKLKRTLKHNAAILKVYKTARQIIKITLKVLLNIIGYVFIAPFSLIVPKKNQVVLTSRFGDFEGNLKYLFLYLNDLEHQETEFIFLTDKGKVFDKLNQNNLKVWKYPKISTLFKLLTVKVVIVDGNEWASRFKPFFLIKAKKVQIWHGTGLKTIGLLKPTYQKLSKLHKAVRKESICYDLVALSSDYQVQTRGKAFNYKDMLVNGLPRNDIFFNENFLKRGLTYDGSSIEKYKRYKEEGYKLVTYTPTWRKHQNDLYQLDLDKLNEFVKKYNIKFILKLHYKHQCNLQTKNLENIIEYDKYADIYPLLAITDLLITDYSSIYLDYLLLNKPIVFYPYDSKEYIDGERALLLDYDKTTPGAKVYSQEQLQREIHKTLNEKDQFKEERLKMQRQFFNYADGNSSQRLWHYIKENFL</sequence>
<feature type="transmembrane region" description="Helical" evidence="8">
    <location>
        <begin position="32"/>
        <end position="49"/>
    </location>
</feature>
<dbReference type="Gene3D" id="3.40.50.11820">
    <property type="match status" value="1"/>
</dbReference>
<name>A0AAU7VHQ1_9FIRM</name>
<dbReference type="InterPro" id="IPR007554">
    <property type="entry name" value="Glycerophosphate_synth"/>
</dbReference>
<evidence type="ECO:0000256" key="5">
    <source>
        <dbReference type="ARBA" id="ARBA00022944"/>
    </source>
</evidence>